<keyword evidence="9 12" id="KW-0067">ATP-binding</keyword>
<keyword evidence="10 12" id="KW-0648">Protein biosynthesis</keyword>
<evidence type="ECO:0000259" key="13">
    <source>
        <dbReference type="SMART" id="SM00840"/>
    </source>
</evidence>
<dbReference type="InterPro" id="IPR014729">
    <property type="entry name" value="Rossmann-like_a/b/a_fold"/>
</dbReference>
<dbReference type="InterPro" id="IPR015803">
    <property type="entry name" value="Cys-tRNA-ligase"/>
</dbReference>
<evidence type="ECO:0000256" key="4">
    <source>
        <dbReference type="ARBA" id="ARBA00022490"/>
    </source>
</evidence>
<feature type="binding site" evidence="12">
    <location>
        <position position="209"/>
    </location>
    <ligand>
        <name>Zn(2+)</name>
        <dbReference type="ChEBI" id="CHEBI:29105"/>
    </ligand>
</feature>
<dbReference type="RefSeq" id="WP_011737521.1">
    <property type="nucleotide sequence ID" value="NC_008610.1"/>
</dbReference>
<feature type="binding site" evidence="12">
    <location>
        <position position="28"/>
    </location>
    <ligand>
        <name>Zn(2+)</name>
        <dbReference type="ChEBI" id="CHEBI:29105"/>
    </ligand>
</feature>
<evidence type="ECO:0000313" key="14">
    <source>
        <dbReference type="EMBL" id="ABL01895.1"/>
    </source>
</evidence>
<dbReference type="Pfam" id="PF01406">
    <property type="entry name" value="tRNA-synt_1e"/>
    <property type="match status" value="1"/>
</dbReference>
<gene>
    <name evidence="12" type="primary">cysS</name>
    <name evidence="14" type="ordered locus">Rmag_0097</name>
</gene>
<keyword evidence="11 12" id="KW-0030">Aminoacyl-tRNA synthetase</keyword>
<dbReference type="InterPro" id="IPR015273">
    <property type="entry name" value="Cys-tRNA-synt_Ia_DALR"/>
</dbReference>
<feature type="binding site" evidence="12">
    <location>
        <position position="238"/>
    </location>
    <ligand>
        <name>Zn(2+)</name>
        <dbReference type="ChEBI" id="CHEBI:29105"/>
    </ligand>
</feature>
<dbReference type="EMBL" id="CP000488">
    <property type="protein sequence ID" value="ABL01895.1"/>
    <property type="molecule type" value="Genomic_DNA"/>
</dbReference>
<keyword evidence="4 12" id="KW-0963">Cytoplasm</keyword>
<dbReference type="OrthoDB" id="9815130at2"/>
<organism evidence="14 15">
    <name type="scientific">Ruthia magnifica subsp. Calyptogena magnifica</name>
    <dbReference type="NCBI Taxonomy" id="413404"/>
    <lineage>
        <taxon>Bacteria</taxon>
        <taxon>Pseudomonadati</taxon>
        <taxon>Pseudomonadota</taxon>
        <taxon>Gammaproteobacteria</taxon>
        <taxon>Candidatus Pseudothioglobaceae</taxon>
        <taxon>Candidatus Ruthturnera</taxon>
    </lineage>
</organism>
<accession>A1AVD8</accession>
<evidence type="ECO:0000256" key="7">
    <source>
        <dbReference type="ARBA" id="ARBA00022741"/>
    </source>
</evidence>
<evidence type="ECO:0000256" key="11">
    <source>
        <dbReference type="ARBA" id="ARBA00023146"/>
    </source>
</evidence>
<dbReference type="HAMAP" id="MF_00041">
    <property type="entry name" value="Cys_tRNA_synth"/>
    <property type="match status" value="1"/>
</dbReference>
<comment type="similarity">
    <text evidence="2 12">Belongs to the class-I aminoacyl-tRNA synthetase family.</text>
</comment>
<dbReference type="InterPro" id="IPR024909">
    <property type="entry name" value="Cys-tRNA/MSH_ligase"/>
</dbReference>
<dbReference type="GO" id="GO:0005524">
    <property type="term" value="F:ATP binding"/>
    <property type="evidence" value="ECO:0007669"/>
    <property type="project" value="UniProtKB-UniRule"/>
</dbReference>
<keyword evidence="15" id="KW-1185">Reference proteome</keyword>
<dbReference type="KEGG" id="rma:Rmag_0097"/>
<protein>
    <recommendedName>
        <fullName evidence="12">Cysteine--tRNA ligase</fullName>
        <ecNumber evidence="12">6.1.1.16</ecNumber>
    </recommendedName>
    <alternativeName>
        <fullName evidence="12">Cysteinyl-tRNA synthetase</fullName>
        <shortName evidence="12">CysRS</shortName>
    </alternativeName>
</protein>
<keyword evidence="6 12" id="KW-0479">Metal-binding</keyword>
<dbReference type="AlphaFoldDB" id="A1AVD8"/>
<feature type="binding site" evidence="12">
    <location>
        <position position="269"/>
    </location>
    <ligand>
        <name>ATP</name>
        <dbReference type="ChEBI" id="CHEBI:30616"/>
    </ligand>
</feature>
<dbReference type="InterPro" id="IPR009080">
    <property type="entry name" value="tRNAsynth_Ia_anticodon-bd"/>
</dbReference>
<dbReference type="NCBIfam" id="TIGR00435">
    <property type="entry name" value="cysS"/>
    <property type="match status" value="1"/>
</dbReference>
<reference evidence="14 15" key="1">
    <citation type="journal article" date="2007" name="Science">
        <title>The Calyptogena magnifica chemoautotrophic symbiont genome.</title>
        <authorList>
            <person name="Newton I.L.G."/>
            <person name="Woyke T."/>
            <person name="Auchtung T.A."/>
            <person name="Dilly G.F."/>
            <person name="Dutton R.J."/>
            <person name="Fisher M.C."/>
            <person name="Fontanez K.M."/>
            <person name="Lau E."/>
            <person name="Stewart F.J."/>
            <person name="Richardson P.M."/>
            <person name="Barry K.W."/>
            <person name="Saunders E."/>
            <person name="Detter J.C."/>
            <person name="Wu D."/>
            <person name="Eisen J.A."/>
            <person name="Cavanaugh C.M."/>
        </authorList>
    </citation>
    <scope>NUCLEOTIDE SEQUENCE [LARGE SCALE GENOMIC DNA]</scope>
    <source>
        <strain evidence="14 15">Cm</strain>
    </source>
</reference>
<feature type="binding site" evidence="12">
    <location>
        <position position="234"/>
    </location>
    <ligand>
        <name>Zn(2+)</name>
        <dbReference type="ChEBI" id="CHEBI:29105"/>
    </ligand>
</feature>
<dbReference type="InterPro" id="IPR056411">
    <property type="entry name" value="CysS_C"/>
</dbReference>
<dbReference type="GO" id="GO:0004817">
    <property type="term" value="F:cysteine-tRNA ligase activity"/>
    <property type="evidence" value="ECO:0007669"/>
    <property type="project" value="UniProtKB-UniRule"/>
</dbReference>
<dbReference type="PRINTS" id="PR00983">
    <property type="entry name" value="TRNASYNTHCYS"/>
</dbReference>
<dbReference type="GO" id="GO:0008270">
    <property type="term" value="F:zinc ion binding"/>
    <property type="evidence" value="ECO:0007669"/>
    <property type="project" value="UniProtKB-UniRule"/>
</dbReference>
<feature type="domain" description="Cysteinyl-tRNA synthetase class Ia DALR" evidence="13">
    <location>
        <begin position="345"/>
        <end position="406"/>
    </location>
</feature>
<dbReference type="SUPFAM" id="SSF52374">
    <property type="entry name" value="Nucleotidylyl transferase"/>
    <property type="match status" value="1"/>
</dbReference>
<comment type="cofactor">
    <cofactor evidence="12">
        <name>Zn(2+)</name>
        <dbReference type="ChEBI" id="CHEBI:29105"/>
    </cofactor>
    <text evidence="12">Binds 1 zinc ion per subunit.</text>
</comment>
<evidence type="ECO:0000256" key="6">
    <source>
        <dbReference type="ARBA" id="ARBA00022723"/>
    </source>
</evidence>
<dbReference type="SUPFAM" id="SSF47323">
    <property type="entry name" value="Anticodon-binding domain of a subclass of class I aminoacyl-tRNA synthetases"/>
    <property type="match status" value="1"/>
</dbReference>
<evidence type="ECO:0000256" key="1">
    <source>
        <dbReference type="ARBA" id="ARBA00004496"/>
    </source>
</evidence>
<comment type="catalytic activity">
    <reaction evidence="12">
        <text>tRNA(Cys) + L-cysteine + ATP = L-cysteinyl-tRNA(Cys) + AMP + diphosphate</text>
        <dbReference type="Rhea" id="RHEA:17773"/>
        <dbReference type="Rhea" id="RHEA-COMP:9661"/>
        <dbReference type="Rhea" id="RHEA-COMP:9679"/>
        <dbReference type="ChEBI" id="CHEBI:30616"/>
        <dbReference type="ChEBI" id="CHEBI:33019"/>
        <dbReference type="ChEBI" id="CHEBI:35235"/>
        <dbReference type="ChEBI" id="CHEBI:78442"/>
        <dbReference type="ChEBI" id="CHEBI:78517"/>
        <dbReference type="ChEBI" id="CHEBI:456215"/>
        <dbReference type="EC" id="6.1.1.16"/>
    </reaction>
</comment>
<dbReference type="CDD" id="cd00672">
    <property type="entry name" value="CysRS_core"/>
    <property type="match status" value="1"/>
</dbReference>
<evidence type="ECO:0000256" key="2">
    <source>
        <dbReference type="ARBA" id="ARBA00005594"/>
    </source>
</evidence>
<dbReference type="Gene3D" id="3.40.50.620">
    <property type="entry name" value="HUPs"/>
    <property type="match status" value="1"/>
</dbReference>
<comment type="caution">
    <text evidence="12">Lacks conserved residue(s) required for the propagation of feature annotation.</text>
</comment>
<dbReference type="STRING" id="413404.Rmag_0097"/>
<dbReference type="CDD" id="cd07963">
    <property type="entry name" value="Anticodon_Ia_Cys"/>
    <property type="match status" value="1"/>
</dbReference>
<dbReference type="Pfam" id="PF23493">
    <property type="entry name" value="CysS_C"/>
    <property type="match status" value="1"/>
</dbReference>
<evidence type="ECO:0000256" key="5">
    <source>
        <dbReference type="ARBA" id="ARBA00022598"/>
    </source>
</evidence>
<dbReference type="Pfam" id="PF09190">
    <property type="entry name" value="DALR_2"/>
    <property type="match status" value="1"/>
</dbReference>
<dbReference type="InterPro" id="IPR032678">
    <property type="entry name" value="tRNA-synt_1_cat_dom"/>
</dbReference>
<evidence type="ECO:0000256" key="12">
    <source>
        <dbReference type="HAMAP-Rule" id="MF_00041"/>
    </source>
</evidence>
<comment type="subunit">
    <text evidence="3 12">Monomer.</text>
</comment>
<keyword evidence="5 12" id="KW-0436">Ligase</keyword>
<dbReference type="EC" id="6.1.1.16" evidence="12"/>
<evidence type="ECO:0000256" key="8">
    <source>
        <dbReference type="ARBA" id="ARBA00022833"/>
    </source>
</evidence>
<dbReference type="GO" id="GO:0006423">
    <property type="term" value="P:cysteinyl-tRNA aminoacylation"/>
    <property type="evidence" value="ECO:0007669"/>
    <property type="project" value="UniProtKB-UniRule"/>
</dbReference>
<dbReference type="PANTHER" id="PTHR10890">
    <property type="entry name" value="CYSTEINYL-TRNA SYNTHETASE"/>
    <property type="match status" value="1"/>
</dbReference>
<evidence type="ECO:0000313" key="15">
    <source>
        <dbReference type="Proteomes" id="UP000002587"/>
    </source>
</evidence>
<dbReference type="PANTHER" id="PTHR10890:SF3">
    <property type="entry name" value="CYSTEINE--TRNA LIGASE, CYTOPLASMIC"/>
    <property type="match status" value="1"/>
</dbReference>
<comment type="subcellular location">
    <subcellularLocation>
        <location evidence="1 12">Cytoplasm</location>
    </subcellularLocation>
</comment>
<dbReference type="GO" id="GO:0005829">
    <property type="term" value="C:cytosol"/>
    <property type="evidence" value="ECO:0007669"/>
    <property type="project" value="TreeGrafter"/>
</dbReference>
<dbReference type="FunFam" id="3.40.50.620:FF:000009">
    <property type="entry name" value="Cysteine--tRNA ligase"/>
    <property type="match status" value="1"/>
</dbReference>
<name>A1AVD8_RUTMC</name>
<keyword evidence="7 12" id="KW-0547">Nucleotide-binding</keyword>
<keyword evidence="8 12" id="KW-0862">Zinc</keyword>
<evidence type="ECO:0000256" key="3">
    <source>
        <dbReference type="ARBA" id="ARBA00011245"/>
    </source>
</evidence>
<sequence>MLKIYNTLSKQKEVFRPINADKVGIYVCGMTVYDYCHMGHARILVIFDVIIRHLRRYFPNVEYVRNITDIDDKIIKRAIENKEDIYALTNRFIDAMHEDERALGVLPPDVEPRATNAMKQIFYMIKSLIEKGFAYQAHNGDVYYSVRHFKNYGKLSRKNIDKLEAGARIEIESAKKNPLDFVLWKMSKPNEPSWDSPWGQGRPGWHIECSAMSTHHLGNHFDIHGGGMDLSFPHHENEIAQSEGANNCTFVNTWMHIGFVNIDDEKMSKSLNNFFTIRSILESYNCETLRYFIMSSHYRSPLNFSDDNLNKAKSSLSRLYTAIRGLNTSSTVTEKVPMYFDYSVRFNEALDNDFNTPIALSILFELAKTVNLQRKKDVDQANALAQLLKKLGDYIGILQMDADKFLKQGISLSNSEVDVKITSRNEARADKNFALSDQIRDKLAELGIVLEDNANDTTWRRK</sequence>
<feature type="short sequence motif" description="'KMSKS' region" evidence="12">
    <location>
        <begin position="266"/>
        <end position="270"/>
    </location>
</feature>
<dbReference type="eggNOG" id="COG0215">
    <property type="taxonomic scope" value="Bacteria"/>
</dbReference>
<dbReference type="HOGENOM" id="CLU_013528_0_1_6"/>
<proteinExistence type="inferred from homology"/>
<evidence type="ECO:0000256" key="9">
    <source>
        <dbReference type="ARBA" id="ARBA00022840"/>
    </source>
</evidence>
<dbReference type="Proteomes" id="UP000002587">
    <property type="component" value="Chromosome"/>
</dbReference>
<dbReference type="SMART" id="SM00840">
    <property type="entry name" value="DALR_2"/>
    <property type="match status" value="1"/>
</dbReference>
<evidence type="ECO:0000256" key="10">
    <source>
        <dbReference type="ARBA" id="ARBA00022917"/>
    </source>
</evidence>
<dbReference type="Gene3D" id="1.20.120.1910">
    <property type="entry name" value="Cysteine-tRNA ligase, C-terminal anti-codon recognition domain"/>
    <property type="match status" value="1"/>
</dbReference>